<dbReference type="GO" id="GO:0016887">
    <property type="term" value="F:ATP hydrolysis activity"/>
    <property type="evidence" value="ECO:0007669"/>
    <property type="project" value="InterPro"/>
</dbReference>
<dbReference type="CDD" id="cd18584">
    <property type="entry name" value="ABC_6TM_AarD_CydD"/>
    <property type="match status" value="1"/>
</dbReference>
<dbReference type="Gene3D" id="3.40.50.300">
    <property type="entry name" value="P-loop containing nucleotide triphosphate hydrolases"/>
    <property type="match status" value="1"/>
</dbReference>
<dbReference type="GO" id="GO:0042883">
    <property type="term" value="P:cysteine transport"/>
    <property type="evidence" value="ECO:0007669"/>
    <property type="project" value="InterPro"/>
</dbReference>
<dbReference type="InterPro" id="IPR003593">
    <property type="entry name" value="AAA+_ATPase"/>
</dbReference>
<dbReference type="PANTHER" id="PTHR24221">
    <property type="entry name" value="ATP-BINDING CASSETTE SUB-FAMILY B"/>
    <property type="match status" value="1"/>
</dbReference>
<dbReference type="GO" id="GO:0140359">
    <property type="term" value="F:ABC-type transporter activity"/>
    <property type="evidence" value="ECO:0007669"/>
    <property type="project" value="InterPro"/>
</dbReference>
<dbReference type="InterPro" id="IPR014216">
    <property type="entry name" value="ABC_transptr_CydD"/>
</dbReference>
<evidence type="ECO:0000259" key="8">
    <source>
        <dbReference type="PROSITE" id="PS50893"/>
    </source>
</evidence>
<dbReference type="SUPFAM" id="SSF52540">
    <property type="entry name" value="P-loop containing nucleoside triphosphate hydrolases"/>
    <property type="match status" value="1"/>
</dbReference>
<protein>
    <submittedName>
        <fullName evidence="10">Thiol reductant ABC exporter subunit CydD</fullName>
    </submittedName>
</protein>
<accession>A0A4R0I1H2</accession>
<evidence type="ECO:0000256" key="4">
    <source>
        <dbReference type="ARBA" id="ARBA00022840"/>
    </source>
</evidence>
<dbReference type="EMBL" id="SJKA01000019">
    <property type="protein sequence ID" value="TCC21565.1"/>
    <property type="molecule type" value="Genomic_DNA"/>
</dbReference>
<feature type="transmembrane region" description="Helical" evidence="7">
    <location>
        <begin position="61"/>
        <end position="82"/>
    </location>
</feature>
<organism evidence="10 11">
    <name type="scientific">Kribbella sindirgiensis</name>
    <dbReference type="NCBI Taxonomy" id="1124744"/>
    <lineage>
        <taxon>Bacteria</taxon>
        <taxon>Bacillati</taxon>
        <taxon>Actinomycetota</taxon>
        <taxon>Actinomycetes</taxon>
        <taxon>Propionibacteriales</taxon>
        <taxon>Kribbellaceae</taxon>
        <taxon>Kribbella</taxon>
    </lineage>
</organism>
<dbReference type="InterPro" id="IPR036640">
    <property type="entry name" value="ABC1_TM_sf"/>
</dbReference>
<dbReference type="RefSeq" id="WP_131295365.1">
    <property type="nucleotide sequence ID" value="NZ_SJKA01000019.1"/>
</dbReference>
<dbReference type="CDD" id="cd03228">
    <property type="entry name" value="ABCC_MRP_Like"/>
    <property type="match status" value="1"/>
</dbReference>
<dbReference type="AlphaFoldDB" id="A0A4R0I1H2"/>
<feature type="transmembrane region" description="Helical" evidence="7">
    <location>
        <begin position="160"/>
        <end position="180"/>
    </location>
</feature>
<name>A0A4R0I1H2_9ACTN</name>
<proteinExistence type="predicted"/>
<feature type="transmembrane region" description="Helical" evidence="7">
    <location>
        <begin position="240"/>
        <end position="265"/>
    </location>
</feature>
<dbReference type="SUPFAM" id="SSF90123">
    <property type="entry name" value="ABC transporter transmembrane region"/>
    <property type="match status" value="1"/>
</dbReference>
<dbReference type="Pfam" id="PF00005">
    <property type="entry name" value="ABC_tran"/>
    <property type="match status" value="1"/>
</dbReference>
<evidence type="ECO:0000256" key="2">
    <source>
        <dbReference type="ARBA" id="ARBA00022692"/>
    </source>
</evidence>
<evidence type="ECO:0000259" key="9">
    <source>
        <dbReference type="PROSITE" id="PS50929"/>
    </source>
</evidence>
<comment type="subcellular location">
    <subcellularLocation>
        <location evidence="1">Cell membrane</location>
        <topology evidence="1">Multi-pass membrane protein</topology>
    </subcellularLocation>
</comment>
<keyword evidence="2 7" id="KW-0812">Transmembrane</keyword>
<dbReference type="PROSITE" id="PS00211">
    <property type="entry name" value="ABC_TRANSPORTER_1"/>
    <property type="match status" value="1"/>
</dbReference>
<dbReference type="PANTHER" id="PTHR24221:SF590">
    <property type="entry name" value="COMPONENT LINKED WITH THE ASSEMBLY OF CYTOCHROME' TRANSPORT TRANSMEMBRANE ATP-BINDING PROTEIN ABC TRANSPORTER CYDD-RELATED"/>
    <property type="match status" value="1"/>
</dbReference>
<evidence type="ECO:0000256" key="6">
    <source>
        <dbReference type="ARBA" id="ARBA00023136"/>
    </source>
</evidence>
<comment type="caution">
    <text evidence="10">The sequence shown here is derived from an EMBL/GenBank/DDBJ whole genome shotgun (WGS) entry which is preliminary data.</text>
</comment>
<dbReference type="InterPro" id="IPR017871">
    <property type="entry name" value="ABC_transporter-like_CS"/>
</dbReference>
<evidence type="ECO:0000256" key="5">
    <source>
        <dbReference type="ARBA" id="ARBA00022989"/>
    </source>
</evidence>
<dbReference type="GO" id="GO:0005524">
    <property type="term" value="F:ATP binding"/>
    <property type="evidence" value="ECO:0007669"/>
    <property type="project" value="UniProtKB-KW"/>
</dbReference>
<evidence type="ECO:0000313" key="10">
    <source>
        <dbReference type="EMBL" id="TCC21565.1"/>
    </source>
</evidence>
<evidence type="ECO:0000256" key="3">
    <source>
        <dbReference type="ARBA" id="ARBA00022741"/>
    </source>
</evidence>
<dbReference type="InterPro" id="IPR003439">
    <property type="entry name" value="ABC_transporter-like_ATP-bd"/>
</dbReference>
<dbReference type="InterPro" id="IPR027417">
    <property type="entry name" value="P-loop_NTPase"/>
</dbReference>
<dbReference type="Pfam" id="PF00664">
    <property type="entry name" value="ABC_membrane"/>
    <property type="match status" value="1"/>
</dbReference>
<feature type="domain" description="ABC transporter" evidence="8">
    <location>
        <begin position="333"/>
        <end position="549"/>
    </location>
</feature>
<gene>
    <name evidence="10" type="primary">cydD</name>
    <name evidence="10" type="ORF">E0H50_35355</name>
</gene>
<keyword evidence="5 7" id="KW-1133">Transmembrane helix</keyword>
<reference evidence="10 11" key="1">
    <citation type="submission" date="2019-02" db="EMBL/GenBank/DDBJ databases">
        <title>Kribbella capetownensis sp. nov. and Kribbella speibonae sp. nov., isolated from soil.</title>
        <authorList>
            <person name="Curtis S.M."/>
            <person name="Norton I."/>
            <person name="Everest G.J."/>
            <person name="Meyers P.R."/>
        </authorList>
    </citation>
    <scope>NUCLEOTIDE SEQUENCE [LARGE SCALE GENOMIC DNA]</scope>
    <source>
        <strain evidence="10 11">DSM 27082</strain>
    </source>
</reference>
<feature type="domain" description="ABC transmembrane type-1" evidence="9">
    <location>
        <begin position="20"/>
        <end position="303"/>
    </location>
</feature>
<evidence type="ECO:0000256" key="1">
    <source>
        <dbReference type="ARBA" id="ARBA00004651"/>
    </source>
</evidence>
<keyword evidence="3" id="KW-0547">Nucleotide-binding</keyword>
<dbReference type="NCBIfam" id="TIGR02857">
    <property type="entry name" value="CydD"/>
    <property type="match status" value="1"/>
</dbReference>
<dbReference type="InterPro" id="IPR011527">
    <property type="entry name" value="ABC1_TM_dom"/>
</dbReference>
<dbReference type="PROSITE" id="PS50929">
    <property type="entry name" value="ABC_TM1F"/>
    <property type="match status" value="1"/>
</dbReference>
<dbReference type="SMART" id="SM00382">
    <property type="entry name" value="AAA"/>
    <property type="match status" value="1"/>
</dbReference>
<dbReference type="PROSITE" id="PS50893">
    <property type="entry name" value="ABC_TRANSPORTER_2"/>
    <property type="match status" value="1"/>
</dbReference>
<keyword evidence="6 7" id="KW-0472">Membrane</keyword>
<dbReference type="GO" id="GO:0005886">
    <property type="term" value="C:plasma membrane"/>
    <property type="evidence" value="ECO:0007669"/>
    <property type="project" value="UniProtKB-SubCell"/>
</dbReference>
<dbReference type="Gene3D" id="1.20.1560.10">
    <property type="entry name" value="ABC transporter type 1, transmembrane domain"/>
    <property type="match status" value="1"/>
</dbReference>
<dbReference type="OrthoDB" id="9806127at2"/>
<feature type="transmembrane region" description="Helical" evidence="7">
    <location>
        <begin position="135"/>
        <end position="154"/>
    </location>
</feature>
<dbReference type="InterPro" id="IPR039421">
    <property type="entry name" value="Type_1_exporter"/>
</dbReference>
<evidence type="ECO:0000256" key="7">
    <source>
        <dbReference type="SAM" id="Phobius"/>
    </source>
</evidence>
<keyword evidence="11" id="KW-1185">Reference proteome</keyword>
<evidence type="ECO:0000313" key="11">
    <source>
        <dbReference type="Proteomes" id="UP000292695"/>
    </source>
</evidence>
<dbReference type="Proteomes" id="UP000292695">
    <property type="component" value="Unassembled WGS sequence"/>
</dbReference>
<sequence length="549" mass="58469">MPAVDGRLLRHTRGTRIFLVLSAVTGAAQAVLILLQAWLLAGIIADAFLGGLDLDRLRGRVIALAATLIGRAALSWIAEVVAQRCSAAVKSELRLRFLDKIVALGPRWLTGERSGELTTLATRGIDTLDDYFSRYLPQLVLVGVVPLVVAARMLTADWLSAVIVIVTLPLIPIFMVLVGLTTKAATARQWATLQTLAHHFLDVLAGIGTLKVFGRSRAQVETIRRLADRQRRTTLATLRIAFLSSLVLELVATLSVALVAVSVGLRLVDGRLPLETALLVLILAPEAYLPLRLLGAHYHASAEGLAAADELFEVIEQVIPEPGHELADPAAPIVLQDVTVHSRDAGEPAIDNLTLTIPPGVVTGIVGPSGGGKSTLLGLLLGTIRPDRGQVLAGGIDLAEADLLRWRQNVAWLSQDPSLFAGTVADNIKLGTTSTGRLSGELGSDFAVRRAARSARVDVPLDLMLGERGGGVSAGQRRRIALARAILRDAPLLLLDEPTESVDPATEQALLESLPHAFAGRTVVLVTHRPALLELCDHVIRLDLTAVTA</sequence>
<feature type="transmembrane region" description="Helical" evidence="7">
    <location>
        <begin position="17"/>
        <end position="41"/>
    </location>
</feature>
<keyword evidence="4" id="KW-0067">ATP-binding</keyword>